<proteinExistence type="predicted"/>
<dbReference type="SUPFAM" id="SSF53850">
    <property type="entry name" value="Periplasmic binding protein-like II"/>
    <property type="match status" value="1"/>
</dbReference>
<evidence type="ECO:0000259" key="3">
    <source>
        <dbReference type="Pfam" id="PF00496"/>
    </source>
</evidence>
<evidence type="ECO:0000313" key="4">
    <source>
        <dbReference type="EMBL" id="TNM50849.1"/>
    </source>
</evidence>
<dbReference type="Gene3D" id="3.10.105.10">
    <property type="entry name" value="Dipeptide-binding Protein, Domain 3"/>
    <property type="match status" value="1"/>
</dbReference>
<protein>
    <recommendedName>
        <fullName evidence="3">Solute-binding protein family 5 domain-containing protein</fullName>
    </recommendedName>
</protein>
<reference evidence="4 5" key="1">
    <citation type="journal article" date="2016" name="Int. J. Syst. Evol. Microbiol.">
        <title>Nocardioides albidus sp. nov., an actinobacterium isolated from garden soil.</title>
        <authorList>
            <person name="Singh H."/>
            <person name="Du J."/>
            <person name="Trinh H."/>
            <person name="Won K."/>
            <person name="Yang J.E."/>
            <person name="Yin C."/>
            <person name="Kook M."/>
            <person name="Yi T.H."/>
        </authorList>
    </citation>
    <scope>NUCLEOTIDE SEQUENCE [LARGE SCALE GENOMIC DNA]</scope>
    <source>
        <strain evidence="4 5">CCTCC AB 2015297</strain>
    </source>
</reference>
<dbReference type="GO" id="GO:0015833">
    <property type="term" value="P:peptide transport"/>
    <property type="evidence" value="ECO:0007669"/>
    <property type="project" value="TreeGrafter"/>
</dbReference>
<dbReference type="Gene3D" id="3.40.190.10">
    <property type="entry name" value="Periplasmic binding protein-like II"/>
    <property type="match status" value="1"/>
</dbReference>
<gene>
    <name evidence="4" type="ORF">FHP29_00130</name>
</gene>
<dbReference type="PANTHER" id="PTHR30290:SF38">
    <property type="entry name" value="D,D-DIPEPTIDE-BINDING PERIPLASMIC PROTEIN DDPA-RELATED"/>
    <property type="match status" value="1"/>
</dbReference>
<sequence>MRITNRLVGRRVTAAVAALVTGLALAACGAGTGAAGGTGENDPDATLRVMYGMAASLDPAQAPEPTQLTFSTWPMYDTLVRVSTDNTYEPMLATGWTFSADGRTLELELRDDVTFSDGEKFDAAAVVANLEYYKSADKSTVQTALAAVESVEAVGEYEVAIHLLKPTTTILTSLSSSLGGIMISPKAIAAGDIATKPVGTGAYTLESFKPGESAVYVRRTDEGGIWDEGTGKVARVELARIASADAKLNALKSGQIDLTSWAGDPNDYAGTPIRTVPMEGVLNMVGLYFNPKFKPLDDVRVRKAINLAIDRKAVVDAFVPSDSPRGATWPEGMPGFDEEREGTYPYDPEAAKKLLAEAGYENGVEIPGEFLISPAASIDKAAEAVQAQLAEVGIDIKLRTVDILAQVTTYAGGKNSGQFMFLSLPSIDPYAWLRRLFVDPLWNPGGADPKVAASIEGIDDPALSDEDRTAKISAALDLATENPMFAPLWQGVGGLAASPKVQGLDDLASFNGGVANLRYVSMTK</sequence>
<dbReference type="PANTHER" id="PTHR30290">
    <property type="entry name" value="PERIPLASMIC BINDING COMPONENT OF ABC TRANSPORTER"/>
    <property type="match status" value="1"/>
</dbReference>
<evidence type="ECO:0000256" key="2">
    <source>
        <dbReference type="SAM" id="SignalP"/>
    </source>
</evidence>
<accession>A0A5C4WU07</accession>
<feature type="signal peptide" evidence="2">
    <location>
        <begin position="1"/>
        <end position="26"/>
    </location>
</feature>
<organism evidence="4 5">
    <name type="scientific">Nocardioides albidus</name>
    <dbReference type="NCBI Taxonomy" id="1517589"/>
    <lineage>
        <taxon>Bacteria</taxon>
        <taxon>Bacillati</taxon>
        <taxon>Actinomycetota</taxon>
        <taxon>Actinomycetes</taxon>
        <taxon>Propionibacteriales</taxon>
        <taxon>Nocardioidaceae</taxon>
        <taxon>Nocardioides</taxon>
    </lineage>
</organism>
<dbReference type="Proteomes" id="UP000313231">
    <property type="component" value="Unassembled WGS sequence"/>
</dbReference>
<evidence type="ECO:0000256" key="1">
    <source>
        <dbReference type="ARBA" id="ARBA00022729"/>
    </source>
</evidence>
<dbReference type="EMBL" id="VDMP01000006">
    <property type="protein sequence ID" value="TNM50849.1"/>
    <property type="molecule type" value="Genomic_DNA"/>
</dbReference>
<feature type="domain" description="Solute-binding protein family 5" evidence="3">
    <location>
        <begin position="88"/>
        <end position="406"/>
    </location>
</feature>
<dbReference type="InterPro" id="IPR000914">
    <property type="entry name" value="SBP_5_dom"/>
</dbReference>
<dbReference type="Pfam" id="PF00496">
    <property type="entry name" value="SBP_bac_5"/>
    <property type="match status" value="1"/>
</dbReference>
<keyword evidence="1 2" id="KW-0732">Signal</keyword>
<dbReference type="OrthoDB" id="9803988at2"/>
<dbReference type="GO" id="GO:1904680">
    <property type="term" value="F:peptide transmembrane transporter activity"/>
    <property type="evidence" value="ECO:0007669"/>
    <property type="project" value="TreeGrafter"/>
</dbReference>
<dbReference type="GO" id="GO:0043190">
    <property type="term" value="C:ATP-binding cassette (ABC) transporter complex"/>
    <property type="evidence" value="ECO:0007669"/>
    <property type="project" value="InterPro"/>
</dbReference>
<keyword evidence="5" id="KW-1185">Reference proteome</keyword>
<dbReference type="RefSeq" id="WP_139620850.1">
    <property type="nucleotide sequence ID" value="NZ_VDMP01000006.1"/>
</dbReference>
<comment type="caution">
    <text evidence="4">The sequence shown here is derived from an EMBL/GenBank/DDBJ whole genome shotgun (WGS) entry which is preliminary data.</text>
</comment>
<dbReference type="InterPro" id="IPR039424">
    <property type="entry name" value="SBP_5"/>
</dbReference>
<dbReference type="PROSITE" id="PS51257">
    <property type="entry name" value="PROKAR_LIPOPROTEIN"/>
    <property type="match status" value="1"/>
</dbReference>
<feature type="chain" id="PRO_5023101332" description="Solute-binding protein family 5 domain-containing protein" evidence="2">
    <location>
        <begin position="27"/>
        <end position="524"/>
    </location>
</feature>
<name>A0A5C4WU07_9ACTN</name>
<dbReference type="GO" id="GO:0042597">
    <property type="term" value="C:periplasmic space"/>
    <property type="evidence" value="ECO:0007669"/>
    <property type="project" value="UniProtKB-ARBA"/>
</dbReference>
<dbReference type="AlphaFoldDB" id="A0A5C4WU07"/>
<evidence type="ECO:0000313" key="5">
    <source>
        <dbReference type="Proteomes" id="UP000313231"/>
    </source>
</evidence>